<protein>
    <recommendedName>
        <fullName evidence="3">DDE-1 domain-containing protein</fullName>
    </recommendedName>
</protein>
<comment type="caution">
    <text evidence="1">The sequence shown here is derived from an EMBL/GenBank/DDBJ whole genome shotgun (WGS) entry which is preliminary data.</text>
</comment>
<dbReference type="EMBL" id="JARJCM010000185">
    <property type="protein sequence ID" value="KAJ7023624.1"/>
    <property type="molecule type" value="Genomic_DNA"/>
</dbReference>
<reference evidence="1" key="1">
    <citation type="submission" date="2023-03" db="EMBL/GenBank/DDBJ databases">
        <title>Massive genome expansion in bonnet fungi (Mycena s.s.) driven by repeated elements and novel gene families across ecological guilds.</title>
        <authorList>
            <consortium name="Lawrence Berkeley National Laboratory"/>
            <person name="Harder C.B."/>
            <person name="Miyauchi S."/>
            <person name="Viragh M."/>
            <person name="Kuo A."/>
            <person name="Thoen E."/>
            <person name="Andreopoulos B."/>
            <person name="Lu D."/>
            <person name="Skrede I."/>
            <person name="Drula E."/>
            <person name="Henrissat B."/>
            <person name="Morin E."/>
            <person name="Kohler A."/>
            <person name="Barry K."/>
            <person name="LaButti K."/>
            <person name="Morin E."/>
            <person name="Salamov A."/>
            <person name="Lipzen A."/>
            <person name="Mereny Z."/>
            <person name="Hegedus B."/>
            <person name="Baldrian P."/>
            <person name="Stursova M."/>
            <person name="Weitz H."/>
            <person name="Taylor A."/>
            <person name="Grigoriev I.V."/>
            <person name="Nagy L.G."/>
            <person name="Martin F."/>
            <person name="Kauserud H."/>
        </authorList>
    </citation>
    <scope>NUCLEOTIDE SEQUENCE</scope>
    <source>
        <strain evidence="1">CBHHK200</strain>
    </source>
</reference>
<evidence type="ECO:0000313" key="2">
    <source>
        <dbReference type="Proteomes" id="UP001218188"/>
    </source>
</evidence>
<sequence length="205" mass="22868">LGWSERRTTKAAQKLPDDYEKILEEVFFRQAHVIRDYAVPAALRVNTDQTQIVYQQGTGSTWTQRGAKQVAGVGQEEKRAFTLVPSISASGRILSTQAVFSGKKMASCPSVKAGRYDEAVELGYAMLPSGTSTYWSNHETMHLLVDDIIAPYFEATKVELGLPKSQVSIWLIDCWSVHRSKEFLAWMKKHHSNIMVLFVPGGCTG</sequence>
<accession>A0AAD6S9W7</accession>
<evidence type="ECO:0000313" key="1">
    <source>
        <dbReference type="EMBL" id="KAJ7023624.1"/>
    </source>
</evidence>
<name>A0AAD6S9W7_9AGAR</name>
<keyword evidence="2" id="KW-1185">Reference proteome</keyword>
<organism evidence="1 2">
    <name type="scientific">Mycena alexandri</name>
    <dbReference type="NCBI Taxonomy" id="1745969"/>
    <lineage>
        <taxon>Eukaryota</taxon>
        <taxon>Fungi</taxon>
        <taxon>Dikarya</taxon>
        <taxon>Basidiomycota</taxon>
        <taxon>Agaricomycotina</taxon>
        <taxon>Agaricomycetes</taxon>
        <taxon>Agaricomycetidae</taxon>
        <taxon>Agaricales</taxon>
        <taxon>Marasmiineae</taxon>
        <taxon>Mycenaceae</taxon>
        <taxon>Mycena</taxon>
    </lineage>
</organism>
<dbReference type="AlphaFoldDB" id="A0AAD6S9W7"/>
<evidence type="ECO:0008006" key="3">
    <source>
        <dbReference type="Google" id="ProtNLM"/>
    </source>
</evidence>
<proteinExistence type="predicted"/>
<feature type="non-terminal residue" evidence="1">
    <location>
        <position position="1"/>
    </location>
</feature>
<feature type="non-terminal residue" evidence="1">
    <location>
        <position position="205"/>
    </location>
</feature>
<gene>
    <name evidence="1" type="ORF">C8F04DRAFT_1304632</name>
</gene>
<dbReference type="Proteomes" id="UP001218188">
    <property type="component" value="Unassembled WGS sequence"/>
</dbReference>